<feature type="region of interest" description="Disordered" evidence="1">
    <location>
        <begin position="74"/>
        <end position="103"/>
    </location>
</feature>
<sequence>METLCPEMQHIVSEFATKYPEDDKLGKTIWILLHALDAQFVAMRTRLENLEAASAAPTSIPAEGPQQLIVQDLVSDPQLSGVSPQRRVPHKRKKQESPLKSRS</sequence>
<comment type="caution">
    <text evidence="2">The sequence shown here is derived from an EMBL/GenBank/DDBJ whole genome shotgun (WGS) entry which is preliminary data.</text>
</comment>
<evidence type="ECO:0000313" key="3">
    <source>
        <dbReference type="Proteomes" id="UP000499080"/>
    </source>
</evidence>
<evidence type="ECO:0000313" key="2">
    <source>
        <dbReference type="EMBL" id="GBM14713.1"/>
    </source>
</evidence>
<dbReference type="AlphaFoldDB" id="A0A4Y2DD53"/>
<accession>A0A4Y2DD53</accession>
<dbReference type="EMBL" id="BGPR01000347">
    <property type="protein sequence ID" value="GBM14713.1"/>
    <property type="molecule type" value="Genomic_DNA"/>
</dbReference>
<reference evidence="2 3" key="1">
    <citation type="journal article" date="2019" name="Sci. Rep.">
        <title>Orb-weaving spider Araneus ventricosus genome elucidates the spidroin gene catalogue.</title>
        <authorList>
            <person name="Kono N."/>
            <person name="Nakamura H."/>
            <person name="Ohtoshi R."/>
            <person name="Moran D.A.P."/>
            <person name="Shinohara A."/>
            <person name="Yoshida Y."/>
            <person name="Fujiwara M."/>
            <person name="Mori M."/>
            <person name="Tomita M."/>
            <person name="Arakawa K."/>
        </authorList>
    </citation>
    <scope>NUCLEOTIDE SEQUENCE [LARGE SCALE GENOMIC DNA]</scope>
</reference>
<keyword evidence="3" id="KW-1185">Reference proteome</keyword>
<dbReference type="Proteomes" id="UP000499080">
    <property type="component" value="Unassembled WGS sequence"/>
</dbReference>
<name>A0A4Y2DD53_ARAVE</name>
<proteinExistence type="predicted"/>
<gene>
    <name evidence="2" type="ORF">AVEN_71993_1</name>
</gene>
<protein>
    <submittedName>
        <fullName evidence="2">Uncharacterized protein</fullName>
    </submittedName>
</protein>
<organism evidence="2 3">
    <name type="scientific">Araneus ventricosus</name>
    <name type="common">Orbweaver spider</name>
    <name type="synonym">Epeira ventricosa</name>
    <dbReference type="NCBI Taxonomy" id="182803"/>
    <lineage>
        <taxon>Eukaryota</taxon>
        <taxon>Metazoa</taxon>
        <taxon>Ecdysozoa</taxon>
        <taxon>Arthropoda</taxon>
        <taxon>Chelicerata</taxon>
        <taxon>Arachnida</taxon>
        <taxon>Araneae</taxon>
        <taxon>Araneomorphae</taxon>
        <taxon>Entelegynae</taxon>
        <taxon>Araneoidea</taxon>
        <taxon>Araneidae</taxon>
        <taxon>Araneus</taxon>
    </lineage>
</organism>
<evidence type="ECO:0000256" key="1">
    <source>
        <dbReference type="SAM" id="MobiDB-lite"/>
    </source>
</evidence>